<gene>
    <name evidence="1" type="ORF">FCALED_LOCUS8385</name>
</gene>
<dbReference type="Proteomes" id="UP000789570">
    <property type="component" value="Unassembled WGS sequence"/>
</dbReference>
<reference evidence="1" key="1">
    <citation type="submission" date="2021-06" db="EMBL/GenBank/DDBJ databases">
        <authorList>
            <person name="Kallberg Y."/>
            <person name="Tangrot J."/>
            <person name="Rosling A."/>
        </authorList>
    </citation>
    <scope>NUCLEOTIDE SEQUENCE</scope>
    <source>
        <strain evidence="1">UK204</strain>
    </source>
</reference>
<proteinExistence type="predicted"/>
<protein>
    <submittedName>
        <fullName evidence="1">14247_t:CDS:1</fullName>
    </submittedName>
</protein>
<evidence type="ECO:0000313" key="1">
    <source>
        <dbReference type="EMBL" id="CAG8596744.1"/>
    </source>
</evidence>
<evidence type="ECO:0000313" key="2">
    <source>
        <dbReference type="Proteomes" id="UP000789570"/>
    </source>
</evidence>
<dbReference type="EMBL" id="CAJVPQ010002427">
    <property type="protein sequence ID" value="CAG8596744.1"/>
    <property type="molecule type" value="Genomic_DNA"/>
</dbReference>
<organism evidence="1 2">
    <name type="scientific">Funneliformis caledonium</name>
    <dbReference type="NCBI Taxonomy" id="1117310"/>
    <lineage>
        <taxon>Eukaryota</taxon>
        <taxon>Fungi</taxon>
        <taxon>Fungi incertae sedis</taxon>
        <taxon>Mucoromycota</taxon>
        <taxon>Glomeromycotina</taxon>
        <taxon>Glomeromycetes</taxon>
        <taxon>Glomerales</taxon>
        <taxon>Glomeraceae</taxon>
        <taxon>Funneliformis</taxon>
    </lineage>
</organism>
<keyword evidence="2" id="KW-1185">Reference proteome</keyword>
<accession>A0A9N9CCX1</accession>
<name>A0A9N9CCX1_9GLOM</name>
<comment type="caution">
    <text evidence="1">The sequence shown here is derived from an EMBL/GenBank/DDBJ whole genome shotgun (WGS) entry which is preliminary data.</text>
</comment>
<sequence length="62" mass="7056">METLRRETTSTVTRWVLEKRGNTHKTTMLGARVPPDLTGVHRSSSRSLKPQTLLLLQLILMV</sequence>
<dbReference type="AlphaFoldDB" id="A0A9N9CCX1"/>